<reference evidence="2 3" key="1">
    <citation type="submission" date="2023-10" db="EMBL/GenBank/DDBJ databases">
        <title>Chromosome-scale genome assembly provides insights into flower coloration mechanisms of Canna indica.</title>
        <authorList>
            <person name="Li C."/>
        </authorList>
    </citation>
    <scope>NUCLEOTIDE SEQUENCE [LARGE SCALE GENOMIC DNA]</scope>
    <source>
        <tissue evidence="2">Flower</tissue>
    </source>
</reference>
<dbReference type="AlphaFoldDB" id="A0AAQ3JXY3"/>
<sequence length="162" mass="18352">MRPSFATVFCDCSLLSQNWQRCCQPFTLSSTIGHQLLSSRAHINNFPIQLSVISPISPLDLALESLISLQSFFSHLPENPSSSSAQHHRSEVSPADDGEDNDLELGFKVWLGERFDEFMNKLFEIAISELFDDELRAICRSLWPQSSYNAGFAEIESEMYLE</sequence>
<keyword evidence="3" id="KW-1185">Reference proteome</keyword>
<gene>
    <name evidence="2" type="ORF">Cni_G07131</name>
</gene>
<organism evidence="2 3">
    <name type="scientific">Canna indica</name>
    <name type="common">Indian-shot</name>
    <dbReference type="NCBI Taxonomy" id="4628"/>
    <lineage>
        <taxon>Eukaryota</taxon>
        <taxon>Viridiplantae</taxon>
        <taxon>Streptophyta</taxon>
        <taxon>Embryophyta</taxon>
        <taxon>Tracheophyta</taxon>
        <taxon>Spermatophyta</taxon>
        <taxon>Magnoliopsida</taxon>
        <taxon>Liliopsida</taxon>
        <taxon>Zingiberales</taxon>
        <taxon>Cannaceae</taxon>
        <taxon>Canna</taxon>
    </lineage>
</organism>
<evidence type="ECO:0000256" key="1">
    <source>
        <dbReference type="SAM" id="MobiDB-lite"/>
    </source>
</evidence>
<proteinExistence type="predicted"/>
<dbReference type="EMBL" id="CP136891">
    <property type="protein sequence ID" value="WOK98419.1"/>
    <property type="molecule type" value="Genomic_DNA"/>
</dbReference>
<feature type="region of interest" description="Disordered" evidence="1">
    <location>
        <begin position="80"/>
        <end position="99"/>
    </location>
</feature>
<dbReference type="Proteomes" id="UP001327560">
    <property type="component" value="Chromosome 2"/>
</dbReference>
<name>A0AAQ3JXY3_9LILI</name>
<protein>
    <submittedName>
        <fullName evidence="2">Uncharacterized protein</fullName>
    </submittedName>
</protein>
<evidence type="ECO:0000313" key="3">
    <source>
        <dbReference type="Proteomes" id="UP001327560"/>
    </source>
</evidence>
<accession>A0AAQ3JXY3</accession>
<evidence type="ECO:0000313" key="2">
    <source>
        <dbReference type="EMBL" id="WOK98419.1"/>
    </source>
</evidence>